<evidence type="ECO:0000313" key="1">
    <source>
        <dbReference type="EMBL" id="MCE2595144.1"/>
    </source>
</evidence>
<keyword evidence="2" id="KW-1185">Reference proteome</keyword>
<comment type="caution">
    <text evidence="1">The sequence shown here is derived from an EMBL/GenBank/DDBJ whole genome shotgun (WGS) entry which is preliminary data.</text>
</comment>
<reference evidence="1 2" key="1">
    <citation type="journal article" date="2022" name="Environ. Microbiol. Rep.">
        <title>Eco-phylogenetic analyses reveal divergent evolution of vitamin B12 metabolism in the marine bacterial family 'Psychromonadaceae'.</title>
        <authorList>
            <person name="Jin X."/>
            <person name="Yang Y."/>
            <person name="Cao H."/>
            <person name="Gao B."/>
            <person name="Zhao Z."/>
        </authorList>
    </citation>
    <scope>NUCLEOTIDE SEQUENCE [LARGE SCALE GENOMIC DNA]</scope>
    <source>
        <strain evidence="1 2">MKS20</strain>
    </source>
</reference>
<name>A0ABS8WBI0_9GAMM</name>
<sequence length="171" mass="19593">MAAWQEFFDSMGDGSSVSQELIFGVGKAFLAEQLAAYLIKEGKVSGSFHHDIRQAAKLNDAETGYRFWSVLQHFEQQSWRVRQGLKVNDLRFVNTIEQLQQYSGSQVLPASKLKLKRRQRLALAYALTWEHLRYLAGAEDEQSPSAQLFTQFGVSLDEHEHEHEHAHDHAH</sequence>
<evidence type="ECO:0000313" key="2">
    <source>
        <dbReference type="Proteomes" id="UP001201273"/>
    </source>
</evidence>
<proteinExistence type="predicted"/>
<dbReference type="Proteomes" id="UP001201273">
    <property type="component" value="Unassembled WGS sequence"/>
</dbReference>
<dbReference type="EMBL" id="JAIMJA010000008">
    <property type="protein sequence ID" value="MCE2595144.1"/>
    <property type="molecule type" value="Genomic_DNA"/>
</dbReference>
<dbReference type="RefSeq" id="WP_233052638.1">
    <property type="nucleotide sequence ID" value="NZ_JAIMJA010000008.1"/>
</dbReference>
<accession>A0ABS8WBI0</accession>
<gene>
    <name evidence="1" type="ORF">K6Y31_09965</name>
</gene>
<organism evidence="1 2">
    <name type="scientific">Motilimonas cestriensis</name>
    <dbReference type="NCBI Taxonomy" id="2742685"/>
    <lineage>
        <taxon>Bacteria</taxon>
        <taxon>Pseudomonadati</taxon>
        <taxon>Pseudomonadota</taxon>
        <taxon>Gammaproteobacteria</taxon>
        <taxon>Alteromonadales</taxon>
        <taxon>Alteromonadales genera incertae sedis</taxon>
        <taxon>Motilimonas</taxon>
    </lineage>
</organism>
<protein>
    <submittedName>
        <fullName evidence="1">Uncharacterized protein</fullName>
    </submittedName>
</protein>